<organism evidence="3 4">
    <name type="scientific">Desulforamulus reducens (strain ATCC BAA-1160 / DSM 100696 / MI-1)</name>
    <name type="common">Desulfotomaculum reducens</name>
    <dbReference type="NCBI Taxonomy" id="349161"/>
    <lineage>
        <taxon>Bacteria</taxon>
        <taxon>Bacillati</taxon>
        <taxon>Bacillota</taxon>
        <taxon>Clostridia</taxon>
        <taxon>Eubacteriales</taxon>
        <taxon>Peptococcaceae</taxon>
        <taxon>Desulforamulus</taxon>
    </lineage>
</organism>
<feature type="transmembrane region" description="Helical" evidence="1">
    <location>
        <begin position="184"/>
        <end position="206"/>
    </location>
</feature>
<gene>
    <name evidence="3" type="ordered locus">Dred_3025</name>
</gene>
<evidence type="ECO:0000259" key="2">
    <source>
        <dbReference type="PROSITE" id="PS50994"/>
    </source>
</evidence>
<dbReference type="GO" id="GO:0015074">
    <property type="term" value="P:DNA integration"/>
    <property type="evidence" value="ECO:0007669"/>
    <property type="project" value="InterPro"/>
</dbReference>
<dbReference type="Proteomes" id="UP000001556">
    <property type="component" value="Chromosome"/>
</dbReference>
<keyword evidence="1" id="KW-0812">Transmembrane</keyword>
<dbReference type="InterPro" id="IPR001584">
    <property type="entry name" value="Integrase_cat-core"/>
</dbReference>
<name>A4J8X5_DESRM</name>
<dbReference type="SUPFAM" id="SSF53098">
    <property type="entry name" value="Ribonuclease H-like"/>
    <property type="match status" value="1"/>
</dbReference>
<dbReference type="InterPro" id="IPR036397">
    <property type="entry name" value="RNaseH_sf"/>
</dbReference>
<dbReference type="PROSITE" id="PS50994">
    <property type="entry name" value="INTEGRASE"/>
    <property type="match status" value="1"/>
</dbReference>
<sequence>MNIKSVFSFFKEWIVISIQFISTFFMTSTAKNFEIIALRSQLSLFQQQVENKKISKPRCTPVFRQLWVLLSKVFINWKSNLILVKPETVIRWHETAFKFHWKSKSKKTGRPTIPTETIKLIKKIHKENPLLSPEKIREVLISMNVINPPAPNTIAKYISYTRKPPSERQVQSWKTFLKNHSKEIWAMDFFTVPTLLFKVLYVLIIINHGTRKIEHFAVTCNPNLKWLKQQIRNATPYDHKPQYLIHDNNPVFVSKDFKTFLASSGIRSKRISKRSPWQNGIAERSIGIIRQELLNYIIPFNEKHLHRLLREYIHEYYNTHRTHQGINGKTPIPLPTYLPTKASKTKLKATPVLGGLYHTYKKVA</sequence>
<dbReference type="STRING" id="349161.Dred_3025"/>
<dbReference type="EMBL" id="CP000612">
    <property type="protein sequence ID" value="ABO51528.1"/>
    <property type="molecule type" value="Genomic_DNA"/>
</dbReference>
<dbReference type="AlphaFoldDB" id="A4J8X5"/>
<dbReference type="OrthoDB" id="2079560at2"/>
<keyword evidence="1" id="KW-0472">Membrane</keyword>
<dbReference type="PANTHER" id="PTHR46889">
    <property type="entry name" value="TRANSPOSASE INSF FOR INSERTION SEQUENCE IS3B-RELATED"/>
    <property type="match status" value="1"/>
</dbReference>
<dbReference type="HOGENOM" id="CLU_064679_0_1_9"/>
<dbReference type="KEGG" id="drm:Dred_3025"/>
<keyword evidence="4" id="KW-1185">Reference proteome</keyword>
<feature type="domain" description="Integrase catalytic" evidence="2">
    <location>
        <begin position="160"/>
        <end position="339"/>
    </location>
</feature>
<evidence type="ECO:0000313" key="3">
    <source>
        <dbReference type="EMBL" id="ABO51528.1"/>
    </source>
</evidence>
<dbReference type="Gene3D" id="3.30.420.10">
    <property type="entry name" value="Ribonuclease H-like superfamily/Ribonuclease H"/>
    <property type="match status" value="1"/>
</dbReference>
<evidence type="ECO:0000313" key="4">
    <source>
        <dbReference type="Proteomes" id="UP000001556"/>
    </source>
</evidence>
<proteinExistence type="predicted"/>
<accession>A4J8X5</accession>
<keyword evidence="1" id="KW-1133">Transmembrane helix</keyword>
<dbReference type="InterPro" id="IPR050900">
    <property type="entry name" value="Transposase_IS3/IS150/IS904"/>
</dbReference>
<dbReference type="RefSeq" id="WP_011879317.1">
    <property type="nucleotide sequence ID" value="NC_009253.1"/>
</dbReference>
<reference evidence="3 4" key="1">
    <citation type="submission" date="2007-03" db="EMBL/GenBank/DDBJ databases">
        <title>Complete sequence of Desulfotomaculum reducens MI-1.</title>
        <authorList>
            <consortium name="US DOE Joint Genome Institute"/>
            <person name="Copeland A."/>
            <person name="Lucas S."/>
            <person name="Lapidus A."/>
            <person name="Barry K."/>
            <person name="Detter J.C."/>
            <person name="Glavina del Rio T."/>
            <person name="Hammon N."/>
            <person name="Israni S."/>
            <person name="Dalin E."/>
            <person name="Tice H."/>
            <person name="Pitluck S."/>
            <person name="Sims D."/>
            <person name="Brettin T."/>
            <person name="Bruce D."/>
            <person name="Han C."/>
            <person name="Tapia R."/>
            <person name="Schmutz J."/>
            <person name="Larimer F."/>
            <person name="Land M."/>
            <person name="Hauser L."/>
            <person name="Kyrpides N."/>
            <person name="Kim E."/>
            <person name="Tebo B.M."/>
            <person name="Richardson P."/>
        </authorList>
    </citation>
    <scope>NUCLEOTIDE SEQUENCE [LARGE SCALE GENOMIC DNA]</scope>
    <source>
        <strain evidence="3 4">MI-1</strain>
    </source>
</reference>
<dbReference type="InterPro" id="IPR012337">
    <property type="entry name" value="RNaseH-like_sf"/>
</dbReference>
<dbReference type="eggNOG" id="COG2801">
    <property type="taxonomic scope" value="Bacteria"/>
</dbReference>
<dbReference type="GO" id="GO:0003676">
    <property type="term" value="F:nucleic acid binding"/>
    <property type="evidence" value="ECO:0007669"/>
    <property type="project" value="InterPro"/>
</dbReference>
<dbReference type="PANTHER" id="PTHR46889:SF4">
    <property type="entry name" value="TRANSPOSASE INSO FOR INSERTION SEQUENCE ELEMENT IS911B-RELATED"/>
    <property type="match status" value="1"/>
</dbReference>
<dbReference type="Pfam" id="PF13683">
    <property type="entry name" value="rve_3"/>
    <property type="match status" value="1"/>
</dbReference>
<evidence type="ECO:0000256" key="1">
    <source>
        <dbReference type="SAM" id="Phobius"/>
    </source>
</evidence>
<protein>
    <submittedName>
        <fullName evidence="3">Integrase, catalytic region</fullName>
    </submittedName>
</protein>